<keyword evidence="2" id="KW-0238">DNA-binding</keyword>
<dbReference type="Pfam" id="PF00498">
    <property type="entry name" value="FHA"/>
    <property type="match status" value="1"/>
</dbReference>
<name>A0A2N7VCF9_9BURK</name>
<dbReference type="CDD" id="cd00060">
    <property type="entry name" value="FHA"/>
    <property type="match status" value="1"/>
</dbReference>
<dbReference type="SMART" id="SM00240">
    <property type="entry name" value="FHA"/>
    <property type="match status" value="1"/>
</dbReference>
<proteinExistence type="predicted"/>
<protein>
    <submittedName>
        <fullName evidence="2">DNA-binding protein</fullName>
    </submittedName>
</protein>
<dbReference type="Gene3D" id="2.60.200.20">
    <property type="match status" value="1"/>
</dbReference>
<evidence type="ECO:0000259" key="1">
    <source>
        <dbReference type="PROSITE" id="PS50006"/>
    </source>
</evidence>
<accession>A0A2N7VCF9</accession>
<feature type="domain" description="FHA" evidence="1">
    <location>
        <begin position="19"/>
        <end position="68"/>
    </location>
</feature>
<dbReference type="InterPro" id="IPR008984">
    <property type="entry name" value="SMAD_FHA_dom_sf"/>
</dbReference>
<dbReference type="EMBL" id="PNYA01000040">
    <property type="protein sequence ID" value="PMS14774.1"/>
    <property type="molecule type" value="Genomic_DNA"/>
</dbReference>
<reference evidence="2 3" key="1">
    <citation type="submission" date="2018-01" db="EMBL/GenBank/DDBJ databases">
        <title>Whole genome analyses suggest that Burkholderia sensu lato contains two further novel genera in the rhizoxinica-symbiotica group Mycetohabitans gen. nov., and Trinickia gen. nov.: implications for the evolution of diazotrophy and nodulation in the Burkholderiaceae.</title>
        <authorList>
            <person name="Estrada-de los Santos P."/>
            <person name="Palmer M."/>
            <person name="Chavez-Ramirez B."/>
            <person name="Beukes C."/>
            <person name="Steenkamp E.T."/>
            <person name="Hirsch A.M."/>
            <person name="Manyaka P."/>
            <person name="Maluk M."/>
            <person name="Lafos M."/>
            <person name="Crook M."/>
            <person name="Gross E."/>
            <person name="Simon M.F."/>
            <person name="Bueno dos Reis Junior F."/>
            <person name="Poole P.S."/>
            <person name="Venter S.N."/>
            <person name="James E.K."/>
        </authorList>
    </citation>
    <scope>NUCLEOTIDE SEQUENCE [LARGE SCALE GENOMIC DNA]</scope>
    <source>
        <strain evidence="2 3">GIMN1.004</strain>
    </source>
</reference>
<dbReference type="OrthoDB" id="273564at2"/>
<dbReference type="AlphaFoldDB" id="A0A2N7VCF9"/>
<organism evidence="2 3">
    <name type="scientific">Trinickia dabaoshanensis</name>
    <dbReference type="NCBI Taxonomy" id="564714"/>
    <lineage>
        <taxon>Bacteria</taxon>
        <taxon>Pseudomonadati</taxon>
        <taxon>Pseudomonadota</taxon>
        <taxon>Betaproteobacteria</taxon>
        <taxon>Burkholderiales</taxon>
        <taxon>Burkholderiaceae</taxon>
        <taxon>Trinickia</taxon>
    </lineage>
</organism>
<sequence>MAILISELTGQSCLLRANHVLGRDSNRCDTVIALPFVSRIHATIRWRAPRWELHVHGRNGALVGGTFIGEGRHVVLQLGDIIHFGSAACAPWQVANLDAPADGPAPDTTAALPRPAQFESIAQRIEWRVSRDEEHVSATLHTRGAALDLGMRAHHYCLVTLARKRHADALAGYDNASQGWIELEVLAHMLGLDLSHVNVQIHRARMQFGAVLTPGSPELVERRRGGVRFGALPFSIVRADTLECQSPTDEFPESRPAPALSLAASELARASAN</sequence>
<dbReference type="Proteomes" id="UP000235616">
    <property type="component" value="Unassembled WGS sequence"/>
</dbReference>
<keyword evidence="3" id="KW-1185">Reference proteome</keyword>
<dbReference type="InterPro" id="IPR000253">
    <property type="entry name" value="FHA_dom"/>
</dbReference>
<gene>
    <name evidence="2" type="ORF">C0Z18_30210</name>
</gene>
<dbReference type="SUPFAM" id="SSF49879">
    <property type="entry name" value="SMAD/FHA domain"/>
    <property type="match status" value="1"/>
</dbReference>
<evidence type="ECO:0000313" key="2">
    <source>
        <dbReference type="EMBL" id="PMS14774.1"/>
    </source>
</evidence>
<dbReference type="RefSeq" id="WP_102649125.1">
    <property type="nucleotide sequence ID" value="NZ_PNYA01000040.1"/>
</dbReference>
<dbReference type="PROSITE" id="PS50006">
    <property type="entry name" value="FHA_DOMAIN"/>
    <property type="match status" value="1"/>
</dbReference>
<dbReference type="GO" id="GO:0003677">
    <property type="term" value="F:DNA binding"/>
    <property type="evidence" value="ECO:0007669"/>
    <property type="project" value="UniProtKB-KW"/>
</dbReference>
<evidence type="ECO:0000313" key="3">
    <source>
        <dbReference type="Proteomes" id="UP000235616"/>
    </source>
</evidence>
<comment type="caution">
    <text evidence="2">The sequence shown here is derived from an EMBL/GenBank/DDBJ whole genome shotgun (WGS) entry which is preliminary data.</text>
</comment>